<evidence type="ECO:0000313" key="6">
    <source>
        <dbReference type="Proteomes" id="UP001139971"/>
    </source>
</evidence>
<dbReference type="GO" id="GO:0006449">
    <property type="term" value="P:regulation of translational termination"/>
    <property type="evidence" value="ECO:0007669"/>
    <property type="project" value="TreeGrafter"/>
</dbReference>
<evidence type="ECO:0000256" key="3">
    <source>
        <dbReference type="ARBA" id="ARBA00023002"/>
    </source>
</evidence>
<dbReference type="Gene3D" id="2.60.120.620">
    <property type="entry name" value="q2cbj1_9rhob like domain"/>
    <property type="match status" value="1"/>
</dbReference>
<dbReference type="GO" id="GO:0005737">
    <property type="term" value="C:cytoplasm"/>
    <property type="evidence" value="ECO:0007669"/>
    <property type="project" value="TreeGrafter"/>
</dbReference>
<comment type="caution">
    <text evidence="5">The sequence shown here is derived from an EMBL/GenBank/DDBJ whole genome shotgun (WGS) entry which is preliminary data.</text>
</comment>
<dbReference type="Pfam" id="PF13640">
    <property type="entry name" value="2OG-FeII_Oxy_3"/>
    <property type="match status" value="1"/>
</dbReference>
<dbReference type="GO" id="GO:0031543">
    <property type="term" value="F:peptidyl-proline dioxygenase activity"/>
    <property type="evidence" value="ECO:0007669"/>
    <property type="project" value="TreeGrafter"/>
</dbReference>
<dbReference type="EMBL" id="JAOVZO020000023">
    <property type="protein sequence ID" value="MDC8016058.1"/>
    <property type="molecule type" value="Genomic_DNA"/>
</dbReference>
<protein>
    <submittedName>
        <fullName evidence="5">2OG-Fe(II) oxygenase</fullName>
    </submittedName>
</protein>
<dbReference type="GO" id="GO:0031418">
    <property type="term" value="F:L-ascorbic acid binding"/>
    <property type="evidence" value="ECO:0007669"/>
    <property type="project" value="InterPro"/>
</dbReference>
<keyword evidence="2" id="KW-0223">Dioxygenase</keyword>
<proteinExistence type="predicted"/>
<sequence>MPTTPLSPIRAAVRERVAAWRDAFASAQPFRYVVIDDFLEPDYAQRLLDAFPPFERGNFVGDDGTEGNKSTLARIRSLGPAYAELDEMIQTREFLAWLGEATGIDDLLYDPYYLGGGTHENRDGQGLQTHIDFNIHPSEQWHRRLNLIVYLNREWDEGWGGNLDLYRDPYSDTQPAARIAPAFNRCVVFETTERSWHGFDPIALPAERRDLSRRSVALYFYTKERPAEEIAGKHSTHYVDPQLPDRFVEGHTLTAADAALLRTLIAQRDGQLKRLYAENASLLQAQERGFSGKLLYLLKRAYVRYRR</sequence>
<evidence type="ECO:0000256" key="2">
    <source>
        <dbReference type="ARBA" id="ARBA00022964"/>
    </source>
</evidence>
<name>A0A9X3YSA1_9GAMM</name>
<feature type="domain" description="Prolyl 4-hydroxylase alpha subunit" evidence="4">
    <location>
        <begin position="30"/>
        <end position="221"/>
    </location>
</feature>
<dbReference type="AlphaFoldDB" id="A0A9X3YSA1"/>
<dbReference type="SMART" id="SM00702">
    <property type="entry name" value="P4Hc"/>
    <property type="match status" value="1"/>
</dbReference>
<reference evidence="5" key="1">
    <citation type="submission" date="2023-02" db="EMBL/GenBank/DDBJ databases">
        <title>Tahibacter soli sp. nov. isolated from soil.</title>
        <authorList>
            <person name="Baek J.H."/>
            <person name="Lee J.K."/>
            <person name="Choi D.G."/>
            <person name="Jeon C.O."/>
        </authorList>
    </citation>
    <scope>NUCLEOTIDE SEQUENCE</scope>
    <source>
        <strain evidence="5">BL</strain>
    </source>
</reference>
<accession>A0A9X3YSA1</accession>
<keyword evidence="3" id="KW-0560">Oxidoreductase</keyword>
<comment type="cofactor">
    <cofactor evidence="1">
        <name>L-ascorbate</name>
        <dbReference type="ChEBI" id="CHEBI:38290"/>
    </cofactor>
</comment>
<keyword evidence="6" id="KW-1185">Reference proteome</keyword>
<dbReference type="RefSeq" id="WP_263542654.1">
    <property type="nucleotide sequence ID" value="NZ_JAOVZO020000023.1"/>
</dbReference>
<evidence type="ECO:0000259" key="4">
    <source>
        <dbReference type="SMART" id="SM00702"/>
    </source>
</evidence>
<gene>
    <name evidence="5" type="ORF">OD750_026330</name>
</gene>
<dbReference type="InterPro" id="IPR051842">
    <property type="entry name" value="uS12_prolyl_hydroxylase"/>
</dbReference>
<dbReference type="PANTHER" id="PTHR12117">
    <property type="entry name" value="HISTONE ACETYLTRANSFERASE COMPLEX"/>
    <property type="match status" value="1"/>
</dbReference>
<organism evidence="5 6">
    <name type="scientific">Tahibacter soli</name>
    <dbReference type="NCBI Taxonomy" id="2983605"/>
    <lineage>
        <taxon>Bacteria</taxon>
        <taxon>Pseudomonadati</taxon>
        <taxon>Pseudomonadota</taxon>
        <taxon>Gammaproteobacteria</taxon>
        <taxon>Lysobacterales</taxon>
        <taxon>Rhodanobacteraceae</taxon>
        <taxon>Tahibacter</taxon>
    </lineage>
</organism>
<dbReference type="InterPro" id="IPR006620">
    <property type="entry name" value="Pro_4_hyd_alph"/>
</dbReference>
<dbReference type="InterPro" id="IPR044862">
    <property type="entry name" value="Pro_4_hyd_alph_FE2OG_OXY"/>
</dbReference>
<evidence type="ECO:0000313" key="5">
    <source>
        <dbReference type="EMBL" id="MDC8016058.1"/>
    </source>
</evidence>
<evidence type="ECO:0000256" key="1">
    <source>
        <dbReference type="ARBA" id="ARBA00001961"/>
    </source>
</evidence>
<dbReference type="PANTHER" id="PTHR12117:SF0">
    <property type="entry name" value="PROLYL 3-HYDROXYLASE OGFOD1"/>
    <property type="match status" value="1"/>
</dbReference>
<dbReference type="GO" id="GO:0005506">
    <property type="term" value="F:iron ion binding"/>
    <property type="evidence" value="ECO:0007669"/>
    <property type="project" value="InterPro"/>
</dbReference>
<dbReference type="Proteomes" id="UP001139971">
    <property type="component" value="Unassembled WGS sequence"/>
</dbReference>